<protein>
    <submittedName>
        <fullName evidence="1">Uncharacterized protein</fullName>
    </submittedName>
</protein>
<dbReference type="OrthoDB" id="4738165at2"/>
<dbReference type="InterPro" id="IPR027275">
    <property type="entry name" value="PRC-brl_dom"/>
</dbReference>
<evidence type="ECO:0000313" key="1">
    <source>
        <dbReference type="EMBL" id="BDI30689.1"/>
    </source>
</evidence>
<dbReference type="KEGG" id="ccot:CCAX7_27400"/>
<proteinExistence type="predicted"/>
<organism evidence="1 2">
    <name type="scientific">Capsulimonas corticalis</name>
    <dbReference type="NCBI Taxonomy" id="2219043"/>
    <lineage>
        <taxon>Bacteria</taxon>
        <taxon>Bacillati</taxon>
        <taxon>Armatimonadota</taxon>
        <taxon>Armatimonadia</taxon>
        <taxon>Capsulimonadales</taxon>
        <taxon>Capsulimonadaceae</taxon>
        <taxon>Capsulimonas</taxon>
    </lineage>
</organism>
<dbReference type="AlphaFoldDB" id="A0A402CTM8"/>
<dbReference type="RefSeq" id="WP_119320714.1">
    <property type="nucleotide sequence ID" value="NZ_AP025739.1"/>
</dbReference>
<gene>
    <name evidence="1" type="ORF">CCAX7_27400</name>
</gene>
<dbReference type="SUPFAM" id="SSF50346">
    <property type="entry name" value="PRC-barrel domain"/>
    <property type="match status" value="1"/>
</dbReference>
<dbReference type="EMBL" id="AP025739">
    <property type="protein sequence ID" value="BDI30689.1"/>
    <property type="molecule type" value="Genomic_DNA"/>
</dbReference>
<dbReference type="Gene3D" id="2.30.30.240">
    <property type="entry name" value="PRC-barrel domain"/>
    <property type="match status" value="1"/>
</dbReference>
<name>A0A402CTM8_9BACT</name>
<evidence type="ECO:0000313" key="2">
    <source>
        <dbReference type="Proteomes" id="UP000287394"/>
    </source>
</evidence>
<reference evidence="1 2" key="1">
    <citation type="journal article" date="2019" name="Int. J. Syst. Evol. Microbiol.">
        <title>Capsulimonas corticalis gen. nov., sp. nov., an aerobic capsulated bacterium, of a novel bacterial order, Capsulimonadales ord. nov., of the class Armatimonadia of the phylum Armatimonadetes.</title>
        <authorList>
            <person name="Li J."/>
            <person name="Kudo C."/>
            <person name="Tonouchi A."/>
        </authorList>
    </citation>
    <scope>NUCLEOTIDE SEQUENCE [LARGE SCALE GENOMIC DNA]</scope>
    <source>
        <strain evidence="1 2">AX-7</strain>
    </source>
</reference>
<dbReference type="Proteomes" id="UP000287394">
    <property type="component" value="Chromosome"/>
</dbReference>
<dbReference type="Pfam" id="PF05239">
    <property type="entry name" value="PRC"/>
    <property type="match status" value="1"/>
</dbReference>
<keyword evidence="2" id="KW-1185">Reference proteome</keyword>
<dbReference type="InterPro" id="IPR011033">
    <property type="entry name" value="PRC_barrel-like_sf"/>
</dbReference>
<accession>A0A402CTM8</accession>
<sequence>MTQTQTFNEQQRTGAPAILELLSELEKRDQDSKGAIQAGSTAGTGFADPRGFTVVNPTGHDVGKVDDLYVDPHTRQPFYALLALGNHPLGIGDRRVLVSYDDITSDSDKKARVKVAGL</sequence>